<evidence type="ECO:0000256" key="1">
    <source>
        <dbReference type="SAM" id="Phobius"/>
    </source>
</evidence>
<reference evidence="2 3" key="1">
    <citation type="submission" date="2019-02" db="EMBL/GenBank/DDBJ databases">
        <title>Sequencing the genomes of 1000 actinobacteria strains.</title>
        <authorList>
            <person name="Klenk H.-P."/>
        </authorList>
    </citation>
    <scope>NUCLEOTIDE SEQUENCE [LARGE SCALE GENOMIC DNA]</scope>
    <source>
        <strain evidence="2 3">DSM 18319</strain>
    </source>
</reference>
<keyword evidence="1" id="KW-0472">Membrane</keyword>
<dbReference type="AlphaFoldDB" id="A0A4Q8APU2"/>
<proteinExistence type="predicted"/>
<name>A0A4Q8APU2_9MICO</name>
<keyword evidence="1" id="KW-0812">Transmembrane</keyword>
<sequence>MKVIAFLLAVTAGIVAIIGGVPFAGLLAFLAAVAVILPVKRNT</sequence>
<dbReference type="Proteomes" id="UP000291483">
    <property type="component" value="Unassembled WGS sequence"/>
</dbReference>
<evidence type="ECO:0000313" key="2">
    <source>
        <dbReference type="EMBL" id="RZU66657.1"/>
    </source>
</evidence>
<dbReference type="EMBL" id="SHLC01000001">
    <property type="protein sequence ID" value="RZU66657.1"/>
    <property type="molecule type" value="Genomic_DNA"/>
</dbReference>
<comment type="caution">
    <text evidence="2">The sequence shown here is derived from an EMBL/GenBank/DDBJ whole genome shotgun (WGS) entry which is preliminary data.</text>
</comment>
<protein>
    <submittedName>
        <fullName evidence="2">Uncharacterized protein</fullName>
    </submittedName>
</protein>
<accession>A0A4Q8APU2</accession>
<dbReference type="RefSeq" id="WP_278044042.1">
    <property type="nucleotide sequence ID" value="NZ_SHLC01000001.1"/>
</dbReference>
<evidence type="ECO:0000313" key="3">
    <source>
        <dbReference type="Proteomes" id="UP000291483"/>
    </source>
</evidence>
<feature type="transmembrane region" description="Helical" evidence="1">
    <location>
        <begin position="6"/>
        <end position="39"/>
    </location>
</feature>
<keyword evidence="3" id="KW-1185">Reference proteome</keyword>
<organism evidence="2 3">
    <name type="scientific">Microterricola gilva</name>
    <dbReference type="NCBI Taxonomy" id="393267"/>
    <lineage>
        <taxon>Bacteria</taxon>
        <taxon>Bacillati</taxon>
        <taxon>Actinomycetota</taxon>
        <taxon>Actinomycetes</taxon>
        <taxon>Micrococcales</taxon>
        <taxon>Microbacteriaceae</taxon>
        <taxon>Microterricola</taxon>
    </lineage>
</organism>
<keyword evidence="1" id="KW-1133">Transmembrane helix</keyword>
<gene>
    <name evidence="2" type="ORF">EV379_3022</name>
</gene>